<evidence type="ECO:0000313" key="2">
    <source>
        <dbReference type="Proteomes" id="UP000191285"/>
    </source>
</evidence>
<proteinExistence type="predicted"/>
<dbReference type="AlphaFoldDB" id="A0A1V6T437"/>
<name>A0A1V6T437_9EURO</name>
<dbReference type="EMBL" id="MLKD01000012">
    <property type="protein sequence ID" value="OQE21042.1"/>
    <property type="molecule type" value="Genomic_DNA"/>
</dbReference>
<organism evidence="1 2">
    <name type="scientific">Penicillium steckii</name>
    <dbReference type="NCBI Taxonomy" id="303698"/>
    <lineage>
        <taxon>Eukaryota</taxon>
        <taxon>Fungi</taxon>
        <taxon>Dikarya</taxon>
        <taxon>Ascomycota</taxon>
        <taxon>Pezizomycotina</taxon>
        <taxon>Eurotiomycetes</taxon>
        <taxon>Eurotiomycetidae</taxon>
        <taxon>Eurotiales</taxon>
        <taxon>Aspergillaceae</taxon>
        <taxon>Penicillium</taxon>
    </lineage>
</organism>
<protein>
    <submittedName>
        <fullName evidence="1">Uncharacterized protein</fullName>
    </submittedName>
</protein>
<gene>
    <name evidence="1" type="ORF">PENSTE_c012G03991</name>
</gene>
<reference evidence="2" key="1">
    <citation type="journal article" date="2017" name="Nat. Microbiol.">
        <title>Global analysis of biosynthetic gene clusters reveals vast potential of secondary metabolite production in Penicillium species.</title>
        <authorList>
            <person name="Nielsen J.C."/>
            <person name="Grijseels S."/>
            <person name="Prigent S."/>
            <person name="Ji B."/>
            <person name="Dainat J."/>
            <person name="Nielsen K.F."/>
            <person name="Frisvad J.C."/>
            <person name="Workman M."/>
            <person name="Nielsen J."/>
        </authorList>
    </citation>
    <scope>NUCLEOTIDE SEQUENCE [LARGE SCALE GENOMIC DNA]</scope>
    <source>
        <strain evidence="2">IBT 24891</strain>
    </source>
</reference>
<dbReference type="STRING" id="303698.A0A1V6T437"/>
<keyword evidence="2" id="KW-1185">Reference proteome</keyword>
<accession>A0A1V6T437</accession>
<dbReference type="OrthoDB" id="76567at2759"/>
<comment type="caution">
    <text evidence="1">The sequence shown here is derived from an EMBL/GenBank/DDBJ whole genome shotgun (WGS) entry which is preliminary data.</text>
</comment>
<sequence length="310" mass="35077">MAYSPLSSSSTRGELIDPWPIDGTQFGYVNVDAFFAQLRSLSTSFTDEQRTNGPWILVTSVDEQAFKCIQDSHHELLDQWSILYNPVDYTISTKMESFFHGTLAMAITRWLDGKLTTMGLNHEVVFTGTANHALFVLDRAGQKINNDVGIPKIVRKRADQTVHPFIVQAPRTMKWPSLVLEVSYSESRAQIGEDLRLWLQNSEGEVKFAMAAFVTNQSKTIFIEEWKLRTRAGTQGQLRYTTECTQTMSIEKPRSDGGPKITGSFRIPFDHLLLRQPTAGETDFDMSQADLCQIAAQVWRSQSIGDAWRQ</sequence>
<evidence type="ECO:0000313" key="1">
    <source>
        <dbReference type="EMBL" id="OQE21042.1"/>
    </source>
</evidence>
<dbReference type="Proteomes" id="UP000191285">
    <property type="component" value="Unassembled WGS sequence"/>
</dbReference>